<evidence type="ECO:0000256" key="3">
    <source>
        <dbReference type="ARBA" id="ARBA00022989"/>
    </source>
</evidence>
<feature type="transmembrane region" description="Helical" evidence="6">
    <location>
        <begin position="58"/>
        <end position="82"/>
    </location>
</feature>
<feature type="domain" description="Rhodopsin" evidence="7">
    <location>
        <begin position="2"/>
        <end position="83"/>
    </location>
</feature>
<evidence type="ECO:0000256" key="2">
    <source>
        <dbReference type="ARBA" id="ARBA00022692"/>
    </source>
</evidence>
<keyword evidence="4 6" id="KW-0472">Membrane</keyword>
<comment type="similarity">
    <text evidence="5">Belongs to the SAT4 family.</text>
</comment>
<name>W3WQP6_PESFW</name>
<organism evidence="8 9">
    <name type="scientific">Pestalotiopsis fici (strain W106-1 / CGMCC3.15140)</name>
    <dbReference type="NCBI Taxonomy" id="1229662"/>
    <lineage>
        <taxon>Eukaryota</taxon>
        <taxon>Fungi</taxon>
        <taxon>Dikarya</taxon>
        <taxon>Ascomycota</taxon>
        <taxon>Pezizomycotina</taxon>
        <taxon>Sordariomycetes</taxon>
        <taxon>Xylariomycetidae</taxon>
        <taxon>Amphisphaeriales</taxon>
        <taxon>Sporocadaceae</taxon>
        <taxon>Pestalotiopsis</taxon>
    </lineage>
</organism>
<keyword evidence="3 6" id="KW-1133">Transmembrane helix</keyword>
<dbReference type="InterPro" id="IPR052337">
    <property type="entry name" value="SAT4-like"/>
</dbReference>
<accession>W3WQP6</accession>
<dbReference type="InParanoid" id="W3WQP6"/>
<dbReference type="PANTHER" id="PTHR33048">
    <property type="entry name" value="PTH11-LIKE INTEGRAL MEMBRANE PROTEIN (AFU_ORTHOLOGUE AFUA_5G11245)"/>
    <property type="match status" value="1"/>
</dbReference>
<keyword evidence="9" id="KW-1185">Reference proteome</keyword>
<reference evidence="9" key="1">
    <citation type="journal article" date="2015" name="BMC Genomics">
        <title>Genomic and transcriptomic analysis of the endophytic fungus Pestalotiopsis fici reveals its lifestyle and high potential for synthesis of natural products.</title>
        <authorList>
            <person name="Wang X."/>
            <person name="Zhang X."/>
            <person name="Liu L."/>
            <person name="Xiang M."/>
            <person name="Wang W."/>
            <person name="Sun X."/>
            <person name="Che Y."/>
            <person name="Guo L."/>
            <person name="Liu G."/>
            <person name="Guo L."/>
            <person name="Wang C."/>
            <person name="Yin W.B."/>
            <person name="Stadler M."/>
            <person name="Zhang X."/>
            <person name="Liu X."/>
        </authorList>
    </citation>
    <scope>NUCLEOTIDE SEQUENCE [LARGE SCALE GENOMIC DNA]</scope>
    <source>
        <strain evidence="9">W106-1 / CGMCC3.15140</strain>
    </source>
</reference>
<dbReference type="Proteomes" id="UP000030651">
    <property type="component" value="Unassembled WGS sequence"/>
</dbReference>
<dbReference type="KEGG" id="pfy:PFICI_13635"/>
<dbReference type="RefSeq" id="XP_007840407.1">
    <property type="nucleotide sequence ID" value="XM_007842216.1"/>
</dbReference>
<evidence type="ECO:0000256" key="4">
    <source>
        <dbReference type="ARBA" id="ARBA00023136"/>
    </source>
</evidence>
<dbReference type="InterPro" id="IPR049326">
    <property type="entry name" value="Rhodopsin_dom_fungi"/>
</dbReference>
<protein>
    <recommendedName>
        <fullName evidence="7">Rhodopsin domain-containing protein</fullName>
    </recommendedName>
</protein>
<evidence type="ECO:0000259" key="7">
    <source>
        <dbReference type="Pfam" id="PF20684"/>
    </source>
</evidence>
<keyword evidence="2 6" id="KW-0812">Transmembrane</keyword>
<dbReference type="GeneID" id="19278648"/>
<proteinExistence type="inferred from homology"/>
<dbReference type="GO" id="GO:0016020">
    <property type="term" value="C:membrane"/>
    <property type="evidence" value="ECO:0007669"/>
    <property type="project" value="UniProtKB-SubCell"/>
</dbReference>
<comment type="subcellular location">
    <subcellularLocation>
        <location evidence="1">Membrane</location>
        <topology evidence="1">Multi-pass membrane protein</topology>
    </subcellularLocation>
</comment>
<dbReference type="HOGENOM" id="CLU_1670000_0_0_1"/>
<evidence type="ECO:0000256" key="5">
    <source>
        <dbReference type="ARBA" id="ARBA00038359"/>
    </source>
</evidence>
<dbReference type="OrthoDB" id="5283415at2759"/>
<evidence type="ECO:0000256" key="6">
    <source>
        <dbReference type="SAM" id="Phobius"/>
    </source>
</evidence>
<evidence type="ECO:0000313" key="9">
    <source>
        <dbReference type="Proteomes" id="UP000030651"/>
    </source>
</evidence>
<evidence type="ECO:0000313" key="8">
    <source>
        <dbReference type="EMBL" id="ETS75151.1"/>
    </source>
</evidence>
<dbReference type="AlphaFoldDB" id="W3WQP6"/>
<dbReference type="Pfam" id="PF20684">
    <property type="entry name" value="Fung_rhodopsin"/>
    <property type="match status" value="1"/>
</dbReference>
<gene>
    <name evidence="8" type="ORF">PFICI_13635</name>
</gene>
<dbReference type="PANTHER" id="PTHR33048:SF47">
    <property type="entry name" value="INTEGRAL MEMBRANE PROTEIN-RELATED"/>
    <property type="match status" value="1"/>
</dbReference>
<evidence type="ECO:0000256" key="1">
    <source>
        <dbReference type="ARBA" id="ARBA00004141"/>
    </source>
</evidence>
<dbReference type="EMBL" id="KI912119">
    <property type="protein sequence ID" value="ETS75151.1"/>
    <property type="molecule type" value="Genomic_DNA"/>
</dbReference>
<sequence length="158" mass="17669">MAIPVYTVVHLQMRRSDKIALLCLIFLAILVTLASTIRLYYLVHVEELQDFTGSMPPVIFVSAFEGNLGIIVASIPSIRPLWTRCKTRRRVASHRKENSSSAQGADTLLRESRSGQYDADGFAVIQLDSVASSLRLDLDMPVATAVSVNERLEERHRE</sequence>